<evidence type="ECO:0000313" key="2">
    <source>
        <dbReference type="Proteomes" id="UP001151699"/>
    </source>
</evidence>
<accession>A0A9Q0RUF2</accession>
<evidence type="ECO:0000313" key="1">
    <source>
        <dbReference type="EMBL" id="KAJ6634524.1"/>
    </source>
</evidence>
<organism evidence="1 2">
    <name type="scientific">Pseudolycoriella hygida</name>
    <dbReference type="NCBI Taxonomy" id="35572"/>
    <lineage>
        <taxon>Eukaryota</taxon>
        <taxon>Metazoa</taxon>
        <taxon>Ecdysozoa</taxon>
        <taxon>Arthropoda</taxon>
        <taxon>Hexapoda</taxon>
        <taxon>Insecta</taxon>
        <taxon>Pterygota</taxon>
        <taxon>Neoptera</taxon>
        <taxon>Endopterygota</taxon>
        <taxon>Diptera</taxon>
        <taxon>Nematocera</taxon>
        <taxon>Sciaroidea</taxon>
        <taxon>Sciaridae</taxon>
        <taxon>Pseudolycoriella</taxon>
    </lineage>
</organism>
<dbReference type="EMBL" id="WJQU01000021">
    <property type="protein sequence ID" value="KAJ6634524.1"/>
    <property type="molecule type" value="Genomic_DNA"/>
</dbReference>
<dbReference type="Proteomes" id="UP001151699">
    <property type="component" value="Unassembled WGS sequence"/>
</dbReference>
<name>A0A9Q0RUF2_9DIPT</name>
<protein>
    <submittedName>
        <fullName evidence="1">Uncharacterized protein</fullName>
    </submittedName>
</protein>
<gene>
    <name evidence="1" type="ORF">Bhyg_17823</name>
</gene>
<sequence length="44" mass="4751">MISSFGVALPINLTTQVPTAVHAVIQLDKLDQEITKLVDDGTEE</sequence>
<comment type="caution">
    <text evidence="1">The sequence shown here is derived from an EMBL/GenBank/DDBJ whole genome shotgun (WGS) entry which is preliminary data.</text>
</comment>
<dbReference type="AlphaFoldDB" id="A0A9Q0RUF2"/>
<reference evidence="1" key="1">
    <citation type="submission" date="2022-07" db="EMBL/GenBank/DDBJ databases">
        <authorList>
            <person name="Trinca V."/>
            <person name="Uliana J.V.C."/>
            <person name="Torres T.T."/>
            <person name="Ward R.J."/>
            <person name="Monesi N."/>
        </authorList>
    </citation>
    <scope>NUCLEOTIDE SEQUENCE</scope>
    <source>
        <strain evidence="1">HSMRA1968</strain>
        <tissue evidence="1">Whole embryos</tissue>
    </source>
</reference>
<keyword evidence="2" id="KW-1185">Reference proteome</keyword>
<proteinExistence type="predicted"/>